<name>A0A835I4Q3_9MAGN</name>
<organism evidence="1 2">
    <name type="scientific">Coptis chinensis</name>
    <dbReference type="NCBI Taxonomy" id="261450"/>
    <lineage>
        <taxon>Eukaryota</taxon>
        <taxon>Viridiplantae</taxon>
        <taxon>Streptophyta</taxon>
        <taxon>Embryophyta</taxon>
        <taxon>Tracheophyta</taxon>
        <taxon>Spermatophyta</taxon>
        <taxon>Magnoliopsida</taxon>
        <taxon>Ranunculales</taxon>
        <taxon>Ranunculaceae</taxon>
        <taxon>Coptidoideae</taxon>
        <taxon>Coptis</taxon>
    </lineage>
</organism>
<protein>
    <submittedName>
        <fullName evidence="1">Uncharacterized protein</fullName>
    </submittedName>
</protein>
<evidence type="ECO:0000313" key="2">
    <source>
        <dbReference type="Proteomes" id="UP000631114"/>
    </source>
</evidence>
<dbReference type="AlphaFoldDB" id="A0A835I4Q3"/>
<reference evidence="1 2" key="1">
    <citation type="submission" date="2020-10" db="EMBL/GenBank/DDBJ databases">
        <title>The Coptis chinensis genome and diversification of protoberbering-type alkaloids.</title>
        <authorList>
            <person name="Wang B."/>
            <person name="Shu S."/>
            <person name="Song C."/>
            <person name="Liu Y."/>
        </authorList>
    </citation>
    <scope>NUCLEOTIDE SEQUENCE [LARGE SCALE GENOMIC DNA]</scope>
    <source>
        <strain evidence="1">HL-2020</strain>
        <tissue evidence="1">Leaf</tissue>
    </source>
</reference>
<keyword evidence="2" id="KW-1185">Reference proteome</keyword>
<dbReference type="EMBL" id="JADFTS010000004">
    <property type="protein sequence ID" value="KAF9610559.1"/>
    <property type="molecule type" value="Genomic_DNA"/>
</dbReference>
<accession>A0A835I4Q3</accession>
<evidence type="ECO:0000313" key="1">
    <source>
        <dbReference type="EMBL" id="KAF9610559.1"/>
    </source>
</evidence>
<dbReference type="Proteomes" id="UP000631114">
    <property type="component" value="Unassembled WGS sequence"/>
</dbReference>
<gene>
    <name evidence="1" type="ORF">IFM89_023224</name>
</gene>
<sequence length="118" mass="12932">MSSLIADLWKALTTTGLVAIWKNHNKVLLDGAWQGLYNKGGCESGLCQTPLLQFIKTLIGIKFTGKLGRYGASIRTKQIGCLSPQLGENVTSVPTHVLEKGQLSRREHHNGGMTKPRF</sequence>
<proteinExistence type="predicted"/>
<comment type="caution">
    <text evidence="1">The sequence shown here is derived from an EMBL/GenBank/DDBJ whole genome shotgun (WGS) entry which is preliminary data.</text>
</comment>